<name>A0ABQ6ITV1_9MICO</name>
<dbReference type="InterPro" id="IPR046336">
    <property type="entry name" value="Lon_prtase_N_sf"/>
</dbReference>
<evidence type="ECO:0000313" key="3">
    <source>
        <dbReference type="Proteomes" id="UP001157126"/>
    </source>
</evidence>
<proteinExistence type="predicted"/>
<dbReference type="RefSeq" id="WP_284304925.1">
    <property type="nucleotide sequence ID" value="NZ_BSUO01000001.1"/>
</dbReference>
<dbReference type="SUPFAM" id="SSF88697">
    <property type="entry name" value="PUA domain-like"/>
    <property type="match status" value="1"/>
</dbReference>
<dbReference type="PROSITE" id="PS51787">
    <property type="entry name" value="LON_N"/>
    <property type="match status" value="1"/>
</dbReference>
<dbReference type="InterPro" id="IPR003111">
    <property type="entry name" value="Lon_prtase_N"/>
</dbReference>
<dbReference type="InterPro" id="IPR015947">
    <property type="entry name" value="PUA-like_sf"/>
</dbReference>
<sequence length="211" mass="22946">MESLPLFPLGTVLLPGVRFPLRVFEPRYVAMVRHLESTTAREFGVVAIRRGHEVGSHIPELYRIGCAAVLKNVTRAEGHLVIEAACSRRFRIESVDEGGAPYLVASVEWLDLQAEDVAVEATNGARRAFESFSRAVGAHVQGLPQDPGRLTASVLDGLGLPLPERQKVLEAGDATARLRAVTRLCHREEGLAEVLHCRAATVTPSSRLSPN</sequence>
<dbReference type="Pfam" id="PF02190">
    <property type="entry name" value="LON_substr_bdg"/>
    <property type="match status" value="1"/>
</dbReference>
<dbReference type="SMART" id="SM00464">
    <property type="entry name" value="LON"/>
    <property type="match status" value="1"/>
</dbReference>
<protein>
    <submittedName>
        <fullName evidence="2">Peptidase</fullName>
    </submittedName>
</protein>
<accession>A0ABQ6ITV1</accession>
<feature type="domain" description="Lon N-terminal" evidence="1">
    <location>
        <begin position="1"/>
        <end position="189"/>
    </location>
</feature>
<gene>
    <name evidence="2" type="ORF">GCM10025883_34230</name>
</gene>
<evidence type="ECO:0000259" key="1">
    <source>
        <dbReference type="PROSITE" id="PS51787"/>
    </source>
</evidence>
<dbReference type="Proteomes" id="UP001157126">
    <property type="component" value="Unassembled WGS sequence"/>
</dbReference>
<organism evidence="2 3">
    <name type="scientific">Mobilicoccus caccae</name>
    <dbReference type="NCBI Taxonomy" id="1859295"/>
    <lineage>
        <taxon>Bacteria</taxon>
        <taxon>Bacillati</taxon>
        <taxon>Actinomycetota</taxon>
        <taxon>Actinomycetes</taxon>
        <taxon>Micrococcales</taxon>
        <taxon>Dermatophilaceae</taxon>
        <taxon>Mobilicoccus</taxon>
    </lineage>
</organism>
<dbReference type="PANTHER" id="PTHR46732:SF8">
    <property type="entry name" value="ATP-DEPENDENT PROTEASE LA (LON) DOMAIN PROTEIN"/>
    <property type="match status" value="1"/>
</dbReference>
<dbReference type="Gene3D" id="2.30.130.40">
    <property type="entry name" value="LON domain-like"/>
    <property type="match status" value="1"/>
</dbReference>
<comment type="caution">
    <text evidence="2">The sequence shown here is derived from an EMBL/GenBank/DDBJ whole genome shotgun (WGS) entry which is preliminary data.</text>
</comment>
<evidence type="ECO:0000313" key="2">
    <source>
        <dbReference type="EMBL" id="GMA41378.1"/>
    </source>
</evidence>
<reference evidence="3" key="1">
    <citation type="journal article" date="2019" name="Int. J. Syst. Evol. Microbiol.">
        <title>The Global Catalogue of Microorganisms (GCM) 10K type strain sequencing project: providing services to taxonomists for standard genome sequencing and annotation.</title>
        <authorList>
            <consortium name="The Broad Institute Genomics Platform"/>
            <consortium name="The Broad Institute Genome Sequencing Center for Infectious Disease"/>
            <person name="Wu L."/>
            <person name="Ma J."/>
        </authorList>
    </citation>
    <scope>NUCLEOTIDE SEQUENCE [LARGE SCALE GENOMIC DNA]</scope>
    <source>
        <strain evidence="3">NBRC 113072</strain>
    </source>
</reference>
<dbReference type="PANTHER" id="PTHR46732">
    <property type="entry name" value="ATP-DEPENDENT PROTEASE LA (LON) DOMAIN PROTEIN"/>
    <property type="match status" value="1"/>
</dbReference>
<keyword evidence="3" id="KW-1185">Reference proteome</keyword>
<dbReference type="EMBL" id="BSUO01000001">
    <property type="protein sequence ID" value="GMA41378.1"/>
    <property type="molecule type" value="Genomic_DNA"/>
</dbReference>